<dbReference type="InterPro" id="IPR027417">
    <property type="entry name" value="P-loop_NTPase"/>
</dbReference>
<dbReference type="InterPro" id="IPR002543">
    <property type="entry name" value="FtsK_dom"/>
</dbReference>
<dbReference type="SMART" id="SM00382">
    <property type="entry name" value="AAA"/>
    <property type="match status" value="1"/>
</dbReference>
<evidence type="ECO:0000256" key="3">
    <source>
        <dbReference type="PROSITE-ProRule" id="PRU00289"/>
    </source>
</evidence>
<evidence type="ECO:0000313" key="6">
    <source>
        <dbReference type="Proteomes" id="UP000293925"/>
    </source>
</evidence>
<dbReference type="InterPro" id="IPR050206">
    <property type="entry name" value="FtsK/SpoIIIE/SftA"/>
</dbReference>
<accession>A0A4R0Q4M0</accession>
<dbReference type="Gene3D" id="3.40.50.300">
    <property type="entry name" value="P-loop containing nucleotide triphosphate hydrolases"/>
    <property type="match status" value="1"/>
</dbReference>
<keyword evidence="6" id="KW-1185">Reference proteome</keyword>
<dbReference type="Proteomes" id="UP000293925">
    <property type="component" value="Unassembled WGS sequence"/>
</dbReference>
<dbReference type="PANTHER" id="PTHR22683">
    <property type="entry name" value="SPORULATION PROTEIN RELATED"/>
    <property type="match status" value="1"/>
</dbReference>
<reference evidence="5 6" key="1">
    <citation type="submission" date="2019-02" db="EMBL/GenBank/DDBJ databases">
        <title>Pedobacter sp. RP-3-21 sp. nov., isolated from Arctic soil.</title>
        <authorList>
            <person name="Dahal R.H."/>
        </authorList>
    </citation>
    <scope>NUCLEOTIDE SEQUENCE [LARGE SCALE GENOMIC DNA]</scope>
    <source>
        <strain evidence="5 6">RP-3-21</strain>
    </source>
</reference>
<dbReference type="Pfam" id="PF01580">
    <property type="entry name" value="FtsK_SpoIIIE"/>
    <property type="match status" value="1"/>
</dbReference>
<evidence type="ECO:0000313" key="5">
    <source>
        <dbReference type="EMBL" id="TCD28638.1"/>
    </source>
</evidence>
<comment type="caution">
    <text evidence="5">The sequence shown here is derived from an EMBL/GenBank/DDBJ whole genome shotgun (WGS) entry which is preliminary data.</text>
</comment>
<feature type="domain" description="FtsK" evidence="4">
    <location>
        <begin position="1481"/>
        <end position="1681"/>
    </location>
</feature>
<feature type="binding site" evidence="3">
    <location>
        <begin position="1501"/>
        <end position="1508"/>
    </location>
    <ligand>
        <name>ATP</name>
        <dbReference type="ChEBI" id="CHEBI:30616"/>
    </ligand>
</feature>
<name>A0A4R0Q4M0_9SPHI</name>
<dbReference type="GO" id="GO:0003677">
    <property type="term" value="F:DNA binding"/>
    <property type="evidence" value="ECO:0007669"/>
    <property type="project" value="InterPro"/>
</dbReference>
<dbReference type="EMBL" id="SJSO01000003">
    <property type="protein sequence ID" value="TCD28638.1"/>
    <property type="molecule type" value="Genomic_DNA"/>
</dbReference>
<dbReference type="RefSeq" id="WP_131527690.1">
    <property type="nucleotide sequence ID" value="NZ_SJSO01000003.1"/>
</dbReference>
<dbReference type="OrthoDB" id="9806951at2"/>
<organism evidence="5 6">
    <name type="scientific">Pedobacter psychrodurus</name>
    <dbReference type="NCBI Taxonomy" id="2530456"/>
    <lineage>
        <taxon>Bacteria</taxon>
        <taxon>Pseudomonadati</taxon>
        <taxon>Bacteroidota</taxon>
        <taxon>Sphingobacteriia</taxon>
        <taxon>Sphingobacteriales</taxon>
        <taxon>Sphingobacteriaceae</taxon>
        <taxon>Pedobacter</taxon>
    </lineage>
</organism>
<evidence type="ECO:0000259" key="4">
    <source>
        <dbReference type="PROSITE" id="PS50901"/>
    </source>
</evidence>
<keyword evidence="2 3" id="KW-0067">ATP-binding</keyword>
<sequence length="1717" mass="196688">MTDHIFYYISEVVLNYFKNAYIQPGERYHIRYEQEDQVTDQYKIMESTATDQGYEIVPFEFHGYESYAVQFNQFKLIIAANTPGIAVDFLTGLRNRAGDKKFKQFADSAILFIHDTSLDSIVGGVKSLADAGMPLSSAYIKTNTKERIANDDHFQNFQKAVLSYRLEQVGETNDDSYSLFDYSIFLEILGKRTLDAGDYKALGLFTDNALYKEDSEEMKKRLEQNDKWFEEIHQAHQYGTPEKILEKTFSPKGVEALSSTDWLDHDFTELEKFRDEKDKIQDLEYIPDARQITDDLMVLWDKGEGEGEGQTKAKKRLRHLIVFNSELHHRINISLTFDNRPKKDGIAGEKFNINPAELDINGKRILWNIQLSEPEKPTLKRFSYVHPGGSARHAFTLLILPFREHLIANVKSSYHLRVKNKAWHIELEPHERITLNSGQESELRNILKKDASYILTSDQTLVLDAKDLQTEQEQEEVNFKITYGQAELPIKLALEVKKPEYISGKELWNSKLSGSESFKYNSSLDANKDKEVVTLSRATSVYYPLDDFRRNLRYESIMIASGELAFFERNDELLPNSDVVFSEKIIDAYKKIIGYFRIRELLPSLTVPDEELVDLYKEYLTLFLELLSSLEEDKALTKEEHDLMRIGTIEMLDGERLFKFSPLHPLNIAYQLRVREALGDDQLSDYMSERLRPVNLVPYVKGRRKPNDDAYFYYQPFEQDHSAEWLYYCSEEVSSQQVTKHFVPALVHEKIEQFLKHFRALFLSERACLRINLFNQGDAKEILLGIFQFYARYFRREQGNADGAPRIEITIYGSKGYMTKFEELTLYDDLKTLEQAFKFKLSAISDPEELLDLYNRKVTFFKIDDDQKDYHYAHLSFYQFSPAEVKKSANNMRQVPSGISLGGLLADVPSTFDREAFRTGFGTEGINMQQNDLLRFAASFNALVNVTNSDHQFNSSNAIALVINKKASKGLERVYEKSQWVTFIEPKVDLSFFKSYKDVVIIHYSDQYNNASGYDAITITGKWDPYKVIIQEVFREEKIDRPDDKVIQIIGMFNAINGGWLLTMNSLGKNSPYYRMEKLSLLSAVKTAMAFLNHPDITWVPISMEEILRVSGAIGLRKGDGLFSVKNLGESGEHSDDLLMIGLENKNGELKIHFYPIEVKIGNVESTMLEKAKKQGLNTVNLIRRFLFDSEKLSAQIYRNFFVKLMLIGAKKCALYDIWPEYNSRWAEIDQQRHLLLQDQFEVSAGLDPAINKFGIIAFKWSSSYLPRSIQFQDDAAVITLLKRDGLDYLLHDMETLNESFANGSIPPIDAEQLLRSRYPDLAVSSFVEPKTDQSVPVVPEPEILESEPAVAEKLIFNKLSHQDVELAYLAVYEKLNSIGVGISKQLLSEINFIEGPAFYRLEILPFANTTIKKIKGHVDELNIALKLREGESVRVFSDLGKVWLEVPKQESQRVVVTTAHIWSSFEKNDDFRVPFGTDIEGQVQSINFSSSNSPHLLLAGTTGSGKSVVLDTLIHSATRFYTPEELQIFLIDPKGNELIDFQRLSHVPEPNGRSSLEAISLLTKGVEEMEHRYQIFTEEWKNTGRAAKDIIEYNHMVEQDRRIPRWLIVLDEYSDLLDEDPANKVTIETLLRRLAQKARAAGIHVILATQKPLATIVSSAIKSNLPGVIALRVRTGMDSRVILDDQGAETLSGKGDALFKNGSGVMIRVQCAIYVR</sequence>
<proteinExistence type="predicted"/>
<dbReference type="InterPro" id="IPR003593">
    <property type="entry name" value="AAA+_ATPase"/>
</dbReference>
<dbReference type="PANTHER" id="PTHR22683:SF41">
    <property type="entry name" value="DNA TRANSLOCASE FTSK"/>
    <property type="match status" value="1"/>
</dbReference>
<dbReference type="PROSITE" id="PS50901">
    <property type="entry name" value="FTSK"/>
    <property type="match status" value="1"/>
</dbReference>
<evidence type="ECO:0000256" key="1">
    <source>
        <dbReference type="ARBA" id="ARBA00022741"/>
    </source>
</evidence>
<dbReference type="GO" id="GO:0005524">
    <property type="term" value="F:ATP binding"/>
    <property type="evidence" value="ECO:0007669"/>
    <property type="project" value="UniProtKB-UniRule"/>
</dbReference>
<keyword evidence="1 3" id="KW-0547">Nucleotide-binding</keyword>
<protein>
    <submittedName>
        <fullName evidence="5">DNA phosphorothioation-dependent restriction protein DptH</fullName>
    </submittedName>
</protein>
<gene>
    <name evidence="5" type="primary">dptH</name>
    <name evidence="5" type="ORF">EZ456_04410</name>
</gene>
<dbReference type="NCBIfam" id="TIGR03237">
    <property type="entry name" value="dnd_assoc_2"/>
    <property type="match status" value="1"/>
</dbReference>
<dbReference type="InterPro" id="IPR017646">
    <property type="entry name" value="Dnd_assoc_2"/>
</dbReference>
<dbReference type="SUPFAM" id="SSF52540">
    <property type="entry name" value="P-loop containing nucleoside triphosphate hydrolases"/>
    <property type="match status" value="1"/>
</dbReference>
<evidence type="ECO:0000256" key="2">
    <source>
        <dbReference type="ARBA" id="ARBA00022840"/>
    </source>
</evidence>